<feature type="transmembrane region" description="Helical" evidence="17">
    <location>
        <begin position="706"/>
        <end position="733"/>
    </location>
</feature>
<dbReference type="GO" id="GO:0015179">
    <property type="term" value="F:L-amino acid transmembrane transporter activity"/>
    <property type="evidence" value="ECO:0007669"/>
    <property type="project" value="TreeGrafter"/>
</dbReference>
<feature type="transmembrane region" description="Helical" evidence="17">
    <location>
        <begin position="136"/>
        <end position="163"/>
    </location>
</feature>
<feature type="transmembrane region" description="Helical" evidence="17">
    <location>
        <begin position="1116"/>
        <end position="1135"/>
    </location>
</feature>
<proteinExistence type="inferred from homology"/>
<keyword evidence="3 16" id="KW-0813">Transport</keyword>
<evidence type="ECO:0000256" key="6">
    <source>
        <dbReference type="ARBA" id="ARBA00022970"/>
    </source>
</evidence>
<feature type="transmembrane region" description="Helical" evidence="17">
    <location>
        <begin position="94"/>
        <end position="115"/>
    </location>
</feature>
<keyword evidence="9" id="KW-0406">Ion transport</keyword>
<accession>A0A0L7REL9</accession>
<dbReference type="PANTHER" id="PTHR11616">
    <property type="entry name" value="SODIUM/CHLORIDE DEPENDENT TRANSPORTER"/>
    <property type="match status" value="1"/>
</dbReference>
<evidence type="ECO:0000256" key="10">
    <source>
        <dbReference type="ARBA" id="ARBA00023136"/>
    </source>
</evidence>
<feature type="transmembrane region" description="Helical" evidence="17">
    <location>
        <begin position="519"/>
        <end position="540"/>
    </location>
</feature>
<dbReference type="PROSITE" id="PS00610">
    <property type="entry name" value="NA_NEUROTRAN_SYMP_1"/>
    <property type="match status" value="2"/>
</dbReference>
<feature type="transmembrane region" description="Helical" evidence="17">
    <location>
        <begin position="552"/>
        <end position="572"/>
    </location>
</feature>
<dbReference type="EMBL" id="KQ414608">
    <property type="protein sequence ID" value="KOC69397.1"/>
    <property type="molecule type" value="Genomic_DNA"/>
</dbReference>
<evidence type="ECO:0000313" key="19">
    <source>
        <dbReference type="Proteomes" id="UP000053825"/>
    </source>
</evidence>
<feature type="transmembrane region" description="Helical" evidence="17">
    <location>
        <begin position="797"/>
        <end position="816"/>
    </location>
</feature>
<dbReference type="InterPro" id="IPR000175">
    <property type="entry name" value="Na/ntran_symport"/>
</dbReference>
<comment type="similarity">
    <text evidence="2 16">Belongs to the sodium:neurotransmitter symporter (SNF) (TC 2.A.22) family.</text>
</comment>
<dbReference type="NCBIfam" id="NF037979">
    <property type="entry name" value="Na_transp"/>
    <property type="match status" value="2"/>
</dbReference>
<protein>
    <recommendedName>
        <fullName evidence="16">Transporter</fullName>
    </recommendedName>
</protein>
<feature type="transmembrane region" description="Helical" evidence="17">
    <location>
        <begin position="904"/>
        <end position="925"/>
    </location>
</feature>
<evidence type="ECO:0000313" key="18">
    <source>
        <dbReference type="EMBL" id="KOC69397.1"/>
    </source>
</evidence>
<dbReference type="PRINTS" id="PR00176">
    <property type="entry name" value="NANEUSMPORT"/>
</dbReference>
<feature type="transmembrane region" description="Helical" evidence="17">
    <location>
        <begin position="235"/>
        <end position="252"/>
    </location>
</feature>
<evidence type="ECO:0000256" key="9">
    <source>
        <dbReference type="ARBA" id="ARBA00023065"/>
    </source>
</evidence>
<feature type="transmembrane region" description="Helical" evidence="17">
    <location>
        <begin position="634"/>
        <end position="652"/>
    </location>
</feature>
<dbReference type="InterPro" id="IPR037272">
    <property type="entry name" value="SNS_sf"/>
</dbReference>
<reference evidence="18 19" key="1">
    <citation type="submission" date="2015-07" db="EMBL/GenBank/DDBJ databases">
        <title>The genome of Habropoda laboriosa.</title>
        <authorList>
            <person name="Pan H."/>
            <person name="Kapheim K."/>
        </authorList>
    </citation>
    <scope>NUCLEOTIDE SEQUENCE [LARGE SCALE GENOMIC DNA]</scope>
    <source>
        <strain evidence="18">0110345459</strain>
    </source>
</reference>
<evidence type="ECO:0000256" key="12">
    <source>
        <dbReference type="ARBA" id="ARBA00023201"/>
    </source>
</evidence>
<dbReference type="SUPFAM" id="SSF161070">
    <property type="entry name" value="SNF-like"/>
    <property type="match status" value="2"/>
</dbReference>
<feature type="transmembrane region" description="Helical" evidence="17">
    <location>
        <begin position="474"/>
        <end position="498"/>
    </location>
</feature>
<evidence type="ECO:0000256" key="5">
    <source>
        <dbReference type="ARBA" id="ARBA00022847"/>
    </source>
</evidence>
<feature type="transmembrane region" description="Helical" evidence="17">
    <location>
        <begin position="307"/>
        <end position="331"/>
    </location>
</feature>
<evidence type="ECO:0000256" key="15">
    <source>
        <dbReference type="PIRSR" id="PIRSR600175-2"/>
    </source>
</evidence>
<evidence type="ECO:0000256" key="11">
    <source>
        <dbReference type="ARBA" id="ARBA00023180"/>
    </source>
</evidence>
<dbReference type="OrthoDB" id="6581954at2759"/>
<keyword evidence="15" id="KW-1015">Disulfide bond</keyword>
<dbReference type="PROSITE" id="PS50267">
    <property type="entry name" value="NA_NEUROTRAN_SYMP_3"/>
    <property type="match status" value="2"/>
</dbReference>
<dbReference type="STRING" id="597456.A0A0L7REL9"/>
<dbReference type="GO" id="GO:0005283">
    <property type="term" value="F:amino acid:sodium symporter activity"/>
    <property type="evidence" value="ECO:0007669"/>
    <property type="project" value="TreeGrafter"/>
</dbReference>
<feature type="binding site" evidence="14">
    <location>
        <position position="977"/>
    </location>
    <ligand>
        <name>Na(+)</name>
        <dbReference type="ChEBI" id="CHEBI:29101"/>
        <label>1</label>
    </ligand>
</feature>
<feature type="transmembrane region" description="Helical" evidence="17">
    <location>
        <begin position="1076"/>
        <end position="1096"/>
    </location>
</feature>
<sequence length="1196" mass="133499">MIEKANISVKGNGYTNEAFQMENVHPDGRRNNVGDIEKSKEDLNVQQEESENISRAEWGGGLEFLMACIAASVGLGNVWRFPFTAYENGGGAFLIPYIIVLLFVGKPFYFLEGLLGQFTNRSCAKMWALVPAMKGLGYGQAFAAFSVVSYYCALMGLTLYYLVGSFQAVLPWSFCREEWLGQCVDADSKDDDVNRSSSLFASNNGSLRSSAELYFRKIVLNEYDSIEDGIGAPSWQLSICLFVSWATIFVVLCRGIKSTGKAAYFLAIFPYVIMIALLVRAVTLEGAMDGILFLVTPKWDKLWQPNVWYAAITQCFFSLSVCFGPIVTYSSFNNFHHKIGRDVMIVTTLDTFTSLIAGCTIFGILGNLAHEVGTTDISKVVRGGTGLAFISYPEALSRFSVVPQLFAVLFFVMMYVLGVGSAMGLCGAVCCILSDHFPKVKQWKLALMLCLFGLVLSLVYVTPGGQWFITLVDYYGGTFVAIIVGVLEMISVFWVYGLSNFLNDIEFMLGRRPSIYWRFCWALITPTLMIVILIYTIATYESPTYDGLQFPTYAYGWCIFSLGMLLIVGWILQKCIELRSSSLIEMNFVNNDGVEGSYRLSVITGNEKPPENRTTAAKTEGEAERVQWGNKVEFLMSCVAFSVGLGNVWRFPYTAYENGGGAFLVPYIIVLFIIGKPIYYMEMILGQFSSRSCIEVWSVSPAFRGIGYGLTISVFLVVTYYCSLMALTMYYLLASFQSVLPWAFCWEEWGDGCFNSSSSHKEVTNVTKSSSADFYFRKVVLNEVGIQEGLGEPSWKLVLSLFVSWLFVFIVVRNGVKSSGKAAYFLALFPYVIMIALLVRAVTLEGAVDGIIFLFKPTWEKIFDPSVWYAAVTQSFFSLGVCFGGVIMYSSYNRFDHNVLRDCTLVTTLDLGTSLLAGTTIFGILGNLAHESGKSDISTVVRAGTGLAFISYPEALAKFTVVPQLFSVLFFLMLFILGIGTTVAFTAVIHSIIKDKFPEVRNWKIAAAVSCAGFLVGIVYCTRGGQYILNLVDYFGGTFIIVFLASFEVIAIAWVYGIDNFLDDTEFMLGARPSLYWRLCWCFLTPLSLFSILIYFLSDLTPITYNGEYYPTSAYVAGWLLLVLGVIQLPVWMIVGRLQQNKGKSCLETLQPRSDWGPKDPVKYKEWRDFKDSKRMARMNLSKKRSRIMTILIGED</sequence>
<evidence type="ECO:0000256" key="2">
    <source>
        <dbReference type="ARBA" id="ARBA00006459"/>
    </source>
</evidence>
<evidence type="ECO:0000256" key="16">
    <source>
        <dbReference type="RuleBase" id="RU003732"/>
    </source>
</evidence>
<evidence type="ECO:0000256" key="1">
    <source>
        <dbReference type="ARBA" id="ARBA00004141"/>
    </source>
</evidence>
<keyword evidence="8 14" id="KW-0915">Sodium</keyword>
<feature type="transmembrane region" description="Helical" evidence="17">
    <location>
        <begin position="1005"/>
        <end position="1028"/>
    </location>
</feature>
<dbReference type="PANTHER" id="PTHR11616:SF321">
    <property type="entry name" value="SODIUM-DEPENDENT NUTRIENT AMINO ACID TRANSPORTER 1-RELATED"/>
    <property type="match status" value="1"/>
</dbReference>
<keyword evidence="14" id="KW-0479">Metal-binding</keyword>
<keyword evidence="5 16" id="KW-0769">Symport</keyword>
<dbReference type="CDD" id="cd10324">
    <property type="entry name" value="SLC6sbd"/>
    <property type="match status" value="2"/>
</dbReference>
<feature type="transmembrane region" description="Helical" evidence="17">
    <location>
        <begin position="828"/>
        <end position="855"/>
    </location>
</feature>
<evidence type="ECO:0000256" key="13">
    <source>
        <dbReference type="ARBA" id="ARBA00037785"/>
    </source>
</evidence>
<comment type="subcellular location">
    <subcellularLocation>
        <location evidence="1">Membrane</location>
        <topology evidence="1">Multi-pass membrane protein</topology>
    </subcellularLocation>
</comment>
<keyword evidence="6" id="KW-0029">Amino-acid transport</keyword>
<organism evidence="18 19">
    <name type="scientific">Habropoda laboriosa</name>
    <dbReference type="NCBI Taxonomy" id="597456"/>
    <lineage>
        <taxon>Eukaryota</taxon>
        <taxon>Metazoa</taxon>
        <taxon>Ecdysozoa</taxon>
        <taxon>Arthropoda</taxon>
        <taxon>Hexapoda</taxon>
        <taxon>Insecta</taxon>
        <taxon>Pterygota</taxon>
        <taxon>Neoptera</taxon>
        <taxon>Endopterygota</taxon>
        <taxon>Hymenoptera</taxon>
        <taxon>Apocrita</taxon>
        <taxon>Aculeata</taxon>
        <taxon>Apoidea</taxon>
        <taxon>Anthophila</taxon>
        <taxon>Apidae</taxon>
        <taxon>Habropoda</taxon>
    </lineage>
</organism>
<keyword evidence="4 16" id="KW-0812">Transmembrane</keyword>
<keyword evidence="7 17" id="KW-1133">Transmembrane helix</keyword>
<dbReference type="GO" id="GO:0005886">
    <property type="term" value="C:plasma membrane"/>
    <property type="evidence" value="ECO:0007669"/>
    <property type="project" value="TreeGrafter"/>
</dbReference>
<keyword evidence="11" id="KW-0325">Glycoprotein</keyword>
<feature type="disulfide bond" evidence="15">
    <location>
        <begin position="745"/>
        <end position="753"/>
    </location>
</feature>
<feature type="transmembrane region" description="Helical" evidence="17">
    <location>
        <begin position="1034"/>
        <end position="1056"/>
    </location>
</feature>
<name>A0A0L7REL9_9HYME</name>
<keyword evidence="12" id="KW-0739">Sodium transport</keyword>
<feature type="transmembrane region" description="Helical" evidence="17">
    <location>
        <begin position="867"/>
        <end position="892"/>
    </location>
</feature>
<feature type="binding site" evidence="14">
    <location>
        <position position="643"/>
    </location>
    <ligand>
        <name>Na(+)</name>
        <dbReference type="ChEBI" id="CHEBI:29101"/>
        <label>1</label>
    </ligand>
</feature>
<keyword evidence="19" id="KW-1185">Reference proteome</keyword>
<evidence type="ECO:0000256" key="7">
    <source>
        <dbReference type="ARBA" id="ARBA00022989"/>
    </source>
</evidence>
<feature type="binding site" evidence="14">
    <location>
        <position position="878"/>
    </location>
    <ligand>
        <name>Na(+)</name>
        <dbReference type="ChEBI" id="CHEBI:29101"/>
        <label>1</label>
    </ligand>
</feature>
<evidence type="ECO:0000256" key="14">
    <source>
        <dbReference type="PIRSR" id="PIRSR600175-1"/>
    </source>
</evidence>
<feature type="transmembrane region" description="Helical" evidence="17">
    <location>
        <begin position="405"/>
        <end position="433"/>
    </location>
</feature>
<feature type="transmembrane region" description="Helical" evidence="17">
    <location>
        <begin position="64"/>
        <end position="82"/>
    </location>
</feature>
<dbReference type="Pfam" id="PF00209">
    <property type="entry name" value="SNF"/>
    <property type="match status" value="2"/>
</dbReference>
<feature type="transmembrane region" description="Helical" evidence="17">
    <location>
        <begin position="968"/>
        <end position="993"/>
    </location>
</feature>
<dbReference type="GO" id="GO:0089718">
    <property type="term" value="P:amino acid import across plasma membrane"/>
    <property type="evidence" value="ECO:0007669"/>
    <property type="project" value="TreeGrafter"/>
</dbReference>
<feature type="transmembrane region" description="Helical" evidence="17">
    <location>
        <begin position="343"/>
        <end position="365"/>
    </location>
</feature>
<dbReference type="GO" id="GO:0046872">
    <property type="term" value="F:metal ion binding"/>
    <property type="evidence" value="ECO:0007669"/>
    <property type="project" value="UniProtKB-KW"/>
</dbReference>
<evidence type="ECO:0000256" key="4">
    <source>
        <dbReference type="ARBA" id="ARBA00022692"/>
    </source>
</evidence>
<feature type="binding site" evidence="14">
    <location>
        <position position="647"/>
    </location>
    <ligand>
        <name>Na(+)</name>
        <dbReference type="ChEBI" id="CHEBI:29101"/>
        <label>1</label>
    </ligand>
</feature>
<comment type="function">
    <text evidence="13">Unusual broad substrate spectrum amino acid:sodium cotransporter that promotes absorption of the D isomers of essential amino acids. Neutral amino acids are the preferred substrates, especially methionine and phenylalanine.</text>
</comment>
<dbReference type="Proteomes" id="UP000053825">
    <property type="component" value="Unassembled WGS sequence"/>
</dbReference>
<evidence type="ECO:0000256" key="3">
    <source>
        <dbReference type="ARBA" id="ARBA00022448"/>
    </source>
</evidence>
<evidence type="ECO:0000256" key="17">
    <source>
        <dbReference type="SAM" id="Phobius"/>
    </source>
</evidence>
<evidence type="ECO:0000256" key="8">
    <source>
        <dbReference type="ARBA" id="ARBA00023053"/>
    </source>
</evidence>
<keyword evidence="10 17" id="KW-0472">Membrane</keyword>
<feature type="transmembrane region" description="Helical" evidence="17">
    <location>
        <begin position="664"/>
        <end position="685"/>
    </location>
</feature>
<dbReference type="AlphaFoldDB" id="A0A0L7REL9"/>
<gene>
    <name evidence="18" type="ORF">WH47_09355</name>
</gene>
<feature type="transmembrane region" description="Helical" evidence="17">
    <location>
        <begin position="445"/>
        <end position="462"/>
    </location>
</feature>
<dbReference type="PROSITE" id="PS00754">
    <property type="entry name" value="NA_NEUROTRAN_SYMP_2"/>
    <property type="match status" value="1"/>
</dbReference>
<feature type="transmembrane region" description="Helical" evidence="17">
    <location>
        <begin position="264"/>
        <end position="287"/>
    </location>
</feature>